<dbReference type="Proteomes" id="UP000051131">
    <property type="component" value="Unassembled WGS sequence"/>
</dbReference>
<comment type="caution">
    <text evidence="3">The sequence shown here is derived from an EMBL/GenBank/DDBJ whole genome shotgun (WGS) entry which is preliminary data.</text>
</comment>
<reference evidence="3 4" key="1">
    <citation type="journal article" date="2015" name="Genome Announc.">
        <title>Expanding the biotechnology potential of lactobacilli through comparative genomics of 213 strains and associated genera.</title>
        <authorList>
            <person name="Sun Z."/>
            <person name="Harris H.M."/>
            <person name="McCann A."/>
            <person name="Guo C."/>
            <person name="Argimon S."/>
            <person name="Zhang W."/>
            <person name="Yang X."/>
            <person name="Jeffery I.B."/>
            <person name="Cooney J.C."/>
            <person name="Kagawa T.F."/>
            <person name="Liu W."/>
            <person name="Song Y."/>
            <person name="Salvetti E."/>
            <person name="Wrobel A."/>
            <person name="Rasinkangas P."/>
            <person name="Parkhill J."/>
            <person name="Rea M.C."/>
            <person name="O'Sullivan O."/>
            <person name="Ritari J."/>
            <person name="Douillard F.P."/>
            <person name="Paul Ross R."/>
            <person name="Yang R."/>
            <person name="Briner A.E."/>
            <person name="Felis G.E."/>
            <person name="de Vos W.M."/>
            <person name="Barrangou R."/>
            <person name="Klaenhammer T.R."/>
            <person name="Caufield P.W."/>
            <person name="Cui Y."/>
            <person name="Zhang H."/>
            <person name="O'Toole P.W."/>
        </authorList>
    </citation>
    <scope>NUCLEOTIDE SEQUENCE [LARGE SCALE GENOMIC DNA]</scope>
    <source>
        <strain evidence="3 4">DSM 21116</strain>
    </source>
</reference>
<gene>
    <name evidence="3" type="ORF">FC80_GL000211</name>
</gene>
<protein>
    <submittedName>
        <fullName evidence="3">Lipoprotein</fullName>
    </submittedName>
</protein>
<keyword evidence="4" id="KW-1185">Reference proteome</keyword>
<keyword evidence="2" id="KW-0732">Signal</keyword>
<dbReference type="AlphaFoldDB" id="A0A0R2CK63"/>
<feature type="compositionally biased region" description="Low complexity" evidence="1">
    <location>
        <begin position="56"/>
        <end position="87"/>
    </location>
</feature>
<evidence type="ECO:0000313" key="3">
    <source>
        <dbReference type="EMBL" id="KRM92031.1"/>
    </source>
</evidence>
<evidence type="ECO:0000256" key="2">
    <source>
        <dbReference type="SAM" id="SignalP"/>
    </source>
</evidence>
<sequence length="293" mass="31538">MKKGKISILTMALLTIFFLAACGNQKSSATSSSKKTTPEKIASSKNSRKEKSTLKSSTSIQSDSVSTSDKVSSSTSSSSTMDKSNSSSRLELFNKQLRAELGTVILPTVDGLGTGSDKLNIRYIGTKDNYTVNYSVGNVARNVNDAAVSKEVPYAQFKKITYNTTADASAQVNYLSQDNLNGLETVDLGNNITGYVDAGAGQRYLSWHEGNWSLTVHATAVTNQDPKLLATQIVDMLEEYSLPAPLQHGTITADMGTSYGSKNQIITWQMNNVVYQLSAHDITTAIKMAASSK</sequence>
<feature type="chain" id="PRO_5038871780" evidence="2">
    <location>
        <begin position="21"/>
        <end position="293"/>
    </location>
</feature>
<organism evidence="3 4">
    <name type="scientific">Liquorilactobacillus cacaonum DSM 21116</name>
    <dbReference type="NCBI Taxonomy" id="1423729"/>
    <lineage>
        <taxon>Bacteria</taxon>
        <taxon>Bacillati</taxon>
        <taxon>Bacillota</taxon>
        <taxon>Bacilli</taxon>
        <taxon>Lactobacillales</taxon>
        <taxon>Lactobacillaceae</taxon>
        <taxon>Liquorilactobacillus</taxon>
    </lineage>
</organism>
<feature type="region of interest" description="Disordered" evidence="1">
    <location>
        <begin position="27"/>
        <end position="87"/>
    </location>
</feature>
<name>A0A0R2CK63_9LACO</name>
<dbReference type="PATRIC" id="fig|1423729.3.peg.212"/>
<keyword evidence="3" id="KW-0449">Lipoprotein</keyword>
<evidence type="ECO:0000313" key="4">
    <source>
        <dbReference type="Proteomes" id="UP000051131"/>
    </source>
</evidence>
<proteinExistence type="predicted"/>
<feature type="signal peptide" evidence="2">
    <location>
        <begin position="1"/>
        <end position="20"/>
    </location>
</feature>
<dbReference type="RefSeq" id="WP_057828503.1">
    <property type="nucleotide sequence ID" value="NZ_AYZE01000008.1"/>
</dbReference>
<dbReference type="PROSITE" id="PS51257">
    <property type="entry name" value="PROKAR_LIPOPROTEIN"/>
    <property type="match status" value="1"/>
</dbReference>
<dbReference type="STRING" id="1423729.FC80_GL000211"/>
<dbReference type="OrthoDB" id="2138638at2"/>
<dbReference type="EMBL" id="AYZE01000008">
    <property type="protein sequence ID" value="KRM92031.1"/>
    <property type="molecule type" value="Genomic_DNA"/>
</dbReference>
<accession>A0A0R2CK63</accession>
<evidence type="ECO:0000256" key="1">
    <source>
        <dbReference type="SAM" id="MobiDB-lite"/>
    </source>
</evidence>